<dbReference type="PROSITE" id="PS51007">
    <property type="entry name" value="CYTC"/>
    <property type="match status" value="1"/>
</dbReference>
<keyword evidence="7" id="KW-0732">Signal</keyword>
<evidence type="ECO:0000313" key="10">
    <source>
        <dbReference type="Proteomes" id="UP000528964"/>
    </source>
</evidence>
<evidence type="ECO:0000256" key="6">
    <source>
        <dbReference type="PROSITE-ProRule" id="PRU00433"/>
    </source>
</evidence>
<reference evidence="9 10" key="1">
    <citation type="submission" date="2020-08" db="EMBL/GenBank/DDBJ databases">
        <title>Genomic Encyclopedia of Type Strains, Phase IV (KMG-IV): sequencing the most valuable type-strain genomes for metagenomic binning, comparative biology and taxonomic classification.</title>
        <authorList>
            <person name="Goeker M."/>
        </authorList>
    </citation>
    <scope>NUCLEOTIDE SEQUENCE [LARGE SCALE GENOMIC DNA]</scope>
    <source>
        <strain evidence="9 10">DSM 25481</strain>
    </source>
</reference>
<evidence type="ECO:0000256" key="1">
    <source>
        <dbReference type="ARBA" id="ARBA00022448"/>
    </source>
</evidence>
<evidence type="ECO:0000256" key="3">
    <source>
        <dbReference type="ARBA" id="ARBA00022723"/>
    </source>
</evidence>
<evidence type="ECO:0000313" key="9">
    <source>
        <dbReference type="EMBL" id="MBB3972857.1"/>
    </source>
</evidence>
<keyword evidence="5 6" id="KW-0408">Iron</keyword>
<evidence type="ECO:0000259" key="8">
    <source>
        <dbReference type="PROSITE" id="PS51007"/>
    </source>
</evidence>
<dbReference type="SUPFAM" id="SSF46626">
    <property type="entry name" value="Cytochrome c"/>
    <property type="match status" value="1"/>
</dbReference>
<gene>
    <name evidence="9" type="ORF">GGR24_001514</name>
</gene>
<dbReference type="InterPro" id="IPR009056">
    <property type="entry name" value="Cyt_c-like_dom"/>
</dbReference>
<protein>
    <submittedName>
        <fullName evidence="9">Cytochrome c</fullName>
    </submittedName>
</protein>
<name>A0A7W6GFE4_9HYPH</name>
<evidence type="ECO:0000256" key="2">
    <source>
        <dbReference type="ARBA" id="ARBA00022617"/>
    </source>
</evidence>
<feature type="signal peptide" evidence="7">
    <location>
        <begin position="1"/>
        <end position="21"/>
    </location>
</feature>
<keyword evidence="10" id="KW-1185">Reference proteome</keyword>
<keyword evidence="2 6" id="KW-0349">Heme</keyword>
<dbReference type="InterPro" id="IPR036909">
    <property type="entry name" value="Cyt_c-like_dom_sf"/>
</dbReference>
<evidence type="ECO:0000256" key="4">
    <source>
        <dbReference type="ARBA" id="ARBA00022982"/>
    </source>
</evidence>
<sequence length="125" mass="12878">MIRTLAWATVALAMSAGGAVAQDAAAGQKVFARCKACHEVGPDAKSKVGPALQGVVGRPAGSVEGFAYSDAMKAKAPEIGAWDEAKLSAFLADPSGYLGGPSKMTLKVPNEKDRQNVIAYLATQK</sequence>
<proteinExistence type="predicted"/>
<organism evidence="9 10">
    <name type="scientific">Hansschlegelia beijingensis</name>
    <dbReference type="NCBI Taxonomy" id="1133344"/>
    <lineage>
        <taxon>Bacteria</taxon>
        <taxon>Pseudomonadati</taxon>
        <taxon>Pseudomonadota</taxon>
        <taxon>Alphaproteobacteria</taxon>
        <taxon>Hyphomicrobiales</taxon>
        <taxon>Methylopilaceae</taxon>
        <taxon>Hansschlegelia</taxon>
    </lineage>
</organism>
<evidence type="ECO:0000256" key="5">
    <source>
        <dbReference type="ARBA" id="ARBA00023004"/>
    </source>
</evidence>
<dbReference type="Gene3D" id="1.10.760.10">
    <property type="entry name" value="Cytochrome c-like domain"/>
    <property type="match status" value="1"/>
</dbReference>
<feature type="chain" id="PRO_5031150009" evidence="7">
    <location>
        <begin position="22"/>
        <end position="125"/>
    </location>
</feature>
<dbReference type="EMBL" id="JACIDR010000002">
    <property type="protein sequence ID" value="MBB3972857.1"/>
    <property type="molecule type" value="Genomic_DNA"/>
</dbReference>
<dbReference type="GO" id="GO:0009055">
    <property type="term" value="F:electron transfer activity"/>
    <property type="evidence" value="ECO:0007669"/>
    <property type="project" value="InterPro"/>
</dbReference>
<keyword evidence="4" id="KW-0249">Electron transport</keyword>
<dbReference type="Proteomes" id="UP000528964">
    <property type="component" value="Unassembled WGS sequence"/>
</dbReference>
<keyword evidence="3 6" id="KW-0479">Metal-binding</keyword>
<dbReference type="GO" id="GO:0020037">
    <property type="term" value="F:heme binding"/>
    <property type="evidence" value="ECO:0007669"/>
    <property type="project" value="InterPro"/>
</dbReference>
<comment type="caution">
    <text evidence="9">The sequence shown here is derived from an EMBL/GenBank/DDBJ whole genome shotgun (WGS) entry which is preliminary data.</text>
</comment>
<feature type="domain" description="Cytochrome c" evidence="8">
    <location>
        <begin position="22"/>
        <end position="125"/>
    </location>
</feature>
<dbReference type="AlphaFoldDB" id="A0A7W6GFE4"/>
<accession>A0A7W6GFE4</accession>
<dbReference type="RefSeq" id="WP_183394734.1">
    <property type="nucleotide sequence ID" value="NZ_JACIDR010000002.1"/>
</dbReference>
<dbReference type="GO" id="GO:0046872">
    <property type="term" value="F:metal ion binding"/>
    <property type="evidence" value="ECO:0007669"/>
    <property type="project" value="UniProtKB-KW"/>
</dbReference>
<dbReference type="InterPro" id="IPR002327">
    <property type="entry name" value="Cyt_c_1A/1B"/>
</dbReference>
<dbReference type="PANTHER" id="PTHR11961">
    <property type="entry name" value="CYTOCHROME C"/>
    <property type="match status" value="1"/>
</dbReference>
<keyword evidence="1" id="KW-0813">Transport</keyword>
<dbReference type="Pfam" id="PF00034">
    <property type="entry name" value="Cytochrom_C"/>
    <property type="match status" value="1"/>
</dbReference>
<dbReference type="PRINTS" id="PR00604">
    <property type="entry name" value="CYTCHRMECIAB"/>
</dbReference>
<evidence type="ECO:0000256" key="7">
    <source>
        <dbReference type="SAM" id="SignalP"/>
    </source>
</evidence>